<gene>
    <name evidence="3" type="ORF">EZJ58_4973</name>
</gene>
<organism evidence="3 4">
    <name type="scientific">Sodalis ligni</name>
    <dbReference type="NCBI Taxonomy" id="2697027"/>
    <lineage>
        <taxon>Bacteria</taxon>
        <taxon>Pseudomonadati</taxon>
        <taxon>Pseudomonadota</taxon>
        <taxon>Gammaproteobacteria</taxon>
        <taxon>Enterobacterales</taxon>
        <taxon>Bruguierivoracaceae</taxon>
        <taxon>Sodalis</taxon>
    </lineage>
</organism>
<evidence type="ECO:0000313" key="4">
    <source>
        <dbReference type="Proteomes" id="UP000294555"/>
    </source>
</evidence>
<dbReference type="EMBL" id="SJOI01000001">
    <property type="protein sequence ID" value="TCL06689.1"/>
    <property type="molecule type" value="Genomic_DNA"/>
</dbReference>
<dbReference type="Gene3D" id="2.40.128.110">
    <property type="entry name" value="Lipid/polyisoprenoid-binding, YceI-like"/>
    <property type="match status" value="1"/>
</dbReference>
<dbReference type="AlphaFoldDB" id="A0A4R1NI26"/>
<dbReference type="Pfam" id="PF04264">
    <property type="entry name" value="YceI"/>
    <property type="match status" value="1"/>
</dbReference>
<comment type="caution">
    <text evidence="3">The sequence shown here is derived from an EMBL/GenBank/DDBJ whole genome shotgun (WGS) entry which is preliminary data.</text>
</comment>
<reference evidence="3 4" key="1">
    <citation type="submission" date="2019-02" db="EMBL/GenBank/DDBJ databases">
        <title>Investigation of anaerobic lignin degradation for improved lignocellulosic biofuels.</title>
        <authorList>
            <person name="Deangelis K."/>
        </authorList>
    </citation>
    <scope>NUCLEOTIDE SEQUENCE [LARGE SCALE GENOMIC DNA]</scope>
    <source>
        <strain evidence="3 4">159R</strain>
    </source>
</reference>
<proteinExistence type="predicted"/>
<evidence type="ECO:0000313" key="3">
    <source>
        <dbReference type="EMBL" id="TCL06689.1"/>
    </source>
</evidence>
<dbReference type="RefSeq" id="WP_132926288.1">
    <property type="nucleotide sequence ID" value="NZ_SJOI01000001.1"/>
</dbReference>
<protein>
    <submittedName>
        <fullName evidence="3">Polyisoprenoid-binding protein YceI</fullName>
    </submittedName>
</protein>
<dbReference type="OrthoDB" id="9811006at2"/>
<feature type="signal peptide" evidence="1">
    <location>
        <begin position="1"/>
        <end position="27"/>
    </location>
</feature>
<dbReference type="InterPro" id="IPR036761">
    <property type="entry name" value="TTHA0802/YceI-like_sf"/>
</dbReference>
<evidence type="ECO:0000259" key="2">
    <source>
        <dbReference type="SMART" id="SM00867"/>
    </source>
</evidence>
<sequence>MIPKINVKKIAVPVVIAFGALSGFARAETQTYVMDPAHTSVVFSWNHFGFSNPTADFSNVTGNIVLDDKHITQTKVDVSIPIDSVDTHVQKLTEEFKGKDYFDQATYPQATFHSTKIVSEGAHKYKVYGDLKIKDITKPVILNAVLNKIGQHPMEKKQAVGFNATTTIKRSEFGLDKYVPMVSDAVVITISTEALVK</sequence>
<name>A0A4R1NI26_9GAMM</name>
<dbReference type="SUPFAM" id="SSF101874">
    <property type="entry name" value="YceI-like"/>
    <property type="match status" value="1"/>
</dbReference>
<keyword evidence="4" id="KW-1185">Reference proteome</keyword>
<dbReference type="Proteomes" id="UP000294555">
    <property type="component" value="Unassembled WGS sequence"/>
</dbReference>
<feature type="chain" id="PRO_5020837929" evidence="1">
    <location>
        <begin position="28"/>
        <end position="197"/>
    </location>
</feature>
<evidence type="ECO:0000256" key="1">
    <source>
        <dbReference type="SAM" id="SignalP"/>
    </source>
</evidence>
<accession>A0A4R1NI26</accession>
<dbReference type="SMART" id="SM00867">
    <property type="entry name" value="YceI"/>
    <property type="match status" value="1"/>
</dbReference>
<feature type="domain" description="Lipid/polyisoprenoid-binding YceI-like" evidence="2">
    <location>
        <begin position="31"/>
        <end position="195"/>
    </location>
</feature>
<keyword evidence="1" id="KW-0732">Signal</keyword>
<dbReference type="InterPro" id="IPR007372">
    <property type="entry name" value="Lipid/polyisoprenoid-bd_YceI"/>
</dbReference>
<dbReference type="PANTHER" id="PTHR34406:SF1">
    <property type="entry name" value="PROTEIN YCEI"/>
    <property type="match status" value="1"/>
</dbReference>
<dbReference type="PANTHER" id="PTHR34406">
    <property type="entry name" value="PROTEIN YCEI"/>
    <property type="match status" value="1"/>
</dbReference>